<evidence type="ECO:0000313" key="3">
    <source>
        <dbReference type="EMBL" id="TGJ70332.1"/>
    </source>
</evidence>
<feature type="transmembrane region" description="Helical" evidence="2">
    <location>
        <begin position="21"/>
        <end position="43"/>
    </location>
</feature>
<keyword evidence="2" id="KW-0472">Membrane</keyword>
<dbReference type="EMBL" id="SOZJ01000003">
    <property type="protein sequence ID" value="TGJ70332.1"/>
    <property type="molecule type" value="Genomic_DNA"/>
</dbReference>
<gene>
    <name evidence="3" type="ORF">EYR41_006303</name>
</gene>
<organism evidence="3 4">
    <name type="scientific">Orbilia oligospora</name>
    <name type="common">Nematode-trapping fungus</name>
    <name type="synonym">Arthrobotrys oligospora</name>
    <dbReference type="NCBI Taxonomy" id="2813651"/>
    <lineage>
        <taxon>Eukaryota</taxon>
        <taxon>Fungi</taxon>
        <taxon>Dikarya</taxon>
        <taxon>Ascomycota</taxon>
        <taxon>Pezizomycotina</taxon>
        <taxon>Orbiliomycetes</taxon>
        <taxon>Orbiliales</taxon>
        <taxon>Orbiliaceae</taxon>
        <taxon>Orbilia</taxon>
    </lineage>
</organism>
<accession>A0A8H2E4J0</accession>
<evidence type="ECO:0008006" key="5">
    <source>
        <dbReference type="Google" id="ProtNLM"/>
    </source>
</evidence>
<reference evidence="3 4" key="1">
    <citation type="submission" date="2019-03" db="EMBL/GenBank/DDBJ databases">
        <title>Nematode-trapping fungi genome.</title>
        <authorList>
            <person name="Vidal-Diez De Ulzurrun G."/>
        </authorList>
    </citation>
    <scope>NUCLEOTIDE SEQUENCE [LARGE SCALE GENOMIC DNA]</scope>
    <source>
        <strain evidence="3 4">TWF154</strain>
    </source>
</reference>
<feature type="region of interest" description="Disordered" evidence="1">
    <location>
        <begin position="153"/>
        <end position="173"/>
    </location>
</feature>
<keyword evidence="2" id="KW-1133">Transmembrane helix</keyword>
<evidence type="ECO:0000256" key="1">
    <source>
        <dbReference type="SAM" id="MobiDB-lite"/>
    </source>
</evidence>
<name>A0A8H2E4J0_ORBOL</name>
<feature type="region of interest" description="Disordered" evidence="1">
    <location>
        <begin position="463"/>
        <end position="488"/>
    </location>
</feature>
<feature type="compositionally biased region" description="Basic and acidic residues" evidence="1">
    <location>
        <begin position="307"/>
        <end position="357"/>
    </location>
</feature>
<protein>
    <recommendedName>
        <fullName evidence="5">Transmembrane protein</fullName>
    </recommendedName>
</protein>
<keyword evidence="2" id="KW-0812">Transmembrane</keyword>
<sequence length="544" mass="59649">MDSQRPRLITDDPRWLTRGPFPWLTWAVVFYVVIVAISVAPAVGHDLANAGAMLVEFFNEICYVYVAPAHWAPDADLHPDASLFFWYALVVAFVTGQGLLREEAEELDFEDASVVAPEAEKESEPAKLPSRPTPASREVIRAFRKQMKEASKRKAERLQARSVRKRSGPTNEGLVELKDEEVEPEAPSVPLAPAPRYIDAGVQTDDTVGAAPEPVFVTEPEPVIGQLATDLEAEPLAVADLTLSASVVEEVEDSDAEDVSVEGSEGSSSLDQLWERPSGLSEDGESEEEESAILEEADSQGMEENEVSERESASSEEAERQGDDWSERESAISVEAERQGMEEEQVKAPGAKREIKKMPRSRMGRLDGSQWAQLRAEQERERSEESGRAATGWKGRGTVSSGAGGRAETGWQGRGTDQNKAAEWKGRNGVAGPGSHKLGSLDEAPFVLSSMLRRLAFVHGRGELERGREDEEDEEDGEGGAGGGRKRGVITTQFEFTKKPTKTIHGAVIRRWWRSSSIVPVVLLAIRNRNTSNRVDVGHWPGET</sequence>
<evidence type="ECO:0000313" key="4">
    <source>
        <dbReference type="Proteomes" id="UP000297595"/>
    </source>
</evidence>
<feature type="region of interest" description="Disordered" evidence="1">
    <location>
        <begin position="249"/>
        <end position="420"/>
    </location>
</feature>
<feature type="compositionally biased region" description="Acidic residues" evidence="1">
    <location>
        <begin position="282"/>
        <end position="306"/>
    </location>
</feature>
<dbReference type="AlphaFoldDB" id="A0A8H2E4J0"/>
<comment type="caution">
    <text evidence="3">The sequence shown here is derived from an EMBL/GenBank/DDBJ whole genome shotgun (WGS) entry which is preliminary data.</text>
</comment>
<proteinExistence type="predicted"/>
<evidence type="ECO:0000256" key="2">
    <source>
        <dbReference type="SAM" id="Phobius"/>
    </source>
</evidence>
<dbReference type="Proteomes" id="UP000297595">
    <property type="component" value="Unassembled WGS sequence"/>
</dbReference>
<feature type="compositionally biased region" description="Basic and acidic residues" evidence="1">
    <location>
        <begin position="376"/>
        <end position="387"/>
    </location>
</feature>
<feature type="compositionally biased region" description="Acidic residues" evidence="1">
    <location>
        <begin position="249"/>
        <end position="260"/>
    </location>
</feature>
<feature type="region of interest" description="Disordered" evidence="1">
    <location>
        <begin position="115"/>
        <end position="134"/>
    </location>
</feature>